<evidence type="ECO:0000313" key="5">
    <source>
        <dbReference type="EMBL" id="KAK4106404.1"/>
    </source>
</evidence>
<dbReference type="PANTHER" id="PTHR43094:SF1">
    <property type="entry name" value="AMINOTRANSFERASE CLASS-III"/>
    <property type="match status" value="1"/>
</dbReference>
<feature type="region of interest" description="Disordered" evidence="4">
    <location>
        <begin position="1"/>
        <end position="39"/>
    </location>
</feature>
<dbReference type="InterPro" id="IPR005814">
    <property type="entry name" value="Aminotrans_3"/>
</dbReference>
<name>A0AAN6QA43_9PEZI</name>
<feature type="compositionally biased region" description="Low complexity" evidence="4">
    <location>
        <begin position="188"/>
        <end position="206"/>
    </location>
</feature>
<dbReference type="AlphaFoldDB" id="A0AAN6QA43"/>
<evidence type="ECO:0000256" key="2">
    <source>
        <dbReference type="ARBA" id="ARBA00022898"/>
    </source>
</evidence>
<comment type="caution">
    <text evidence="5">The sequence shown here is derived from an EMBL/GenBank/DDBJ whole genome shotgun (WGS) entry which is preliminary data.</text>
</comment>
<dbReference type="Gene3D" id="3.40.640.10">
    <property type="entry name" value="Type I PLP-dependent aspartate aminotransferase-like (Major domain)"/>
    <property type="match status" value="1"/>
</dbReference>
<dbReference type="SUPFAM" id="SSF53383">
    <property type="entry name" value="PLP-dependent transferases"/>
    <property type="match status" value="1"/>
</dbReference>
<reference evidence="5" key="2">
    <citation type="submission" date="2023-05" db="EMBL/GenBank/DDBJ databases">
        <authorList>
            <consortium name="Lawrence Berkeley National Laboratory"/>
            <person name="Steindorff A."/>
            <person name="Hensen N."/>
            <person name="Bonometti L."/>
            <person name="Westerberg I."/>
            <person name="Brannstrom I.O."/>
            <person name="Guillou S."/>
            <person name="Cros-Aarteil S."/>
            <person name="Calhoun S."/>
            <person name="Haridas S."/>
            <person name="Kuo A."/>
            <person name="Mondo S."/>
            <person name="Pangilinan J."/>
            <person name="Riley R."/>
            <person name="Labutti K."/>
            <person name="Andreopoulos B."/>
            <person name="Lipzen A."/>
            <person name="Chen C."/>
            <person name="Yanf M."/>
            <person name="Daum C."/>
            <person name="Ng V."/>
            <person name="Clum A."/>
            <person name="Ohm R."/>
            <person name="Martin F."/>
            <person name="Silar P."/>
            <person name="Natvig D."/>
            <person name="Lalanne C."/>
            <person name="Gautier V."/>
            <person name="Ament-Velasquez S.L."/>
            <person name="Kruys A."/>
            <person name="Hutchinson M.I."/>
            <person name="Powell A.J."/>
            <person name="Barry K."/>
            <person name="Miller A.N."/>
            <person name="Grigoriev I.V."/>
            <person name="Debuchy R."/>
            <person name="Gladieux P."/>
            <person name="Thoren M.H."/>
            <person name="Johannesson H."/>
        </authorList>
    </citation>
    <scope>NUCLEOTIDE SEQUENCE</scope>
    <source>
        <strain evidence="5">CBS 757.83</strain>
    </source>
</reference>
<feature type="compositionally biased region" description="Polar residues" evidence="4">
    <location>
        <begin position="1"/>
        <end position="12"/>
    </location>
</feature>
<dbReference type="Proteomes" id="UP001305647">
    <property type="component" value="Unassembled WGS sequence"/>
</dbReference>
<feature type="region of interest" description="Disordered" evidence="4">
    <location>
        <begin position="184"/>
        <end position="206"/>
    </location>
</feature>
<keyword evidence="6" id="KW-1185">Reference proteome</keyword>
<evidence type="ECO:0000256" key="3">
    <source>
        <dbReference type="RuleBase" id="RU003560"/>
    </source>
</evidence>
<dbReference type="EMBL" id="MU863624">
    <property type="protein sequence ID" value="KAK4106404.1"/>
    <property type="molecule type" value="Genomic_DNA"/>
</dbReference>
<protein>
    <submittedName>
        <fullName evidence="5">PLP-dependent transferase</fullName>
    </submittedName>
</protein>
<reference evidence="5" key="1">
    <citation type="journal article" date="2023" name="Mol. Phylogenet. Evol.">
        <title>Genome-scale phylogeny and comparative genomics of the fungal order Sordariales.</title>
        <authorList>
            <person name="Hensen N."/>
            <person name="Bonometti L."/>
            <person name="Westerberg I."/>
            <person name="Brannstrom I.O."/>
            <person name="Guillou S."/>
            <person name="Cros-Aarteil S."/>
            <person name="Calhoun S."/>
            <person name="Haridas S."/>
            <person name="Kuo A."/>
            <person name="Mondo S."/>
            <person name="Pangilinan J."/>
            <person name="Riley R."/>
            <person name="LaButti K."/>
            <person name="Andreopoulos B."/>
            <person name="Lipzen A."/>
            <person name="Chen C."/>
            <person name="Yan M."/>
            <person name="Daum C."/>
            <person name="Ng V."/>
            <person name="Clum A."/>
            <person name="Steindorff A."/>
            <person name="Ohm R.A."/>
            <person name="Martin F."/>
            <person name="Silar P."/>
            <person name="Natvig D.O."/>
            <person name="Lalanne C."/>
            <person name="Gautier V."/>
            <person name="Ament-Velasquez S.L."/>
            <person name="Kruys A."/>
            <person name="Hutchinson M.I."/>
            <person name="Powell A.J."/>
            <person name="Barry K."/>
            <person name="Miller A.N."/>
            <person name="Grigoriev I.V."/>
            <person name="Debuchy R."/>
            <person name="Gladieux P."/>
            <person name="Hiltunen Thoren M."/>
            <person name="Johannesson H."/>
        </authorList>
    </citation>
    <scope>NUCLEOTIDE SEQUENCE</scope>
    <source>
        <strain evidence="5">CBS 757.83</strain>
    </source>
</reference>
<dbReference type="InterPro" id="IPR015421">
    <property type="entry name" value="PyrdxlP-dep_Trfase_major"/>
</dbReference>
<keyword evidence="2 3" id="KW-0663">Pyridoxal phosphate</keyword>
<accession>A0AAN6QA43</accession>
<dbReference type="GO" id="GO:0030170">
    <property type="term" value="F:pyridoxal phosphate binding"/>
    <property type="evidence" value="ECO:0007669"/>
    <property type="project" value="InterPro"/>
</dbReference>
<dbReference type="GO" id="GO:0005829">
    <property type="term" value="C:cytosol"/>
    <property type="evidence" value="ECO:0007669"/>
    <property type="project" value="TreeGrafter"/>
</dbReference>
<organism evidence="5 6">
    <name type="scientific">Parathielavia hyrcaniae</name>
    <dbReference type="NCBI Taxonomy" id="113614"/>
    <lineage>
        <taxon>Eukaryota</taxon>
        <taxon>Fungi</taxon>
        <taxon>Dikarya</taxon>
        <taxon>Ascomycota</taxon>
        <taxon>Pezizomycotina</taxon>
        <taxon>Sordariomycetes</taxon>
        <taxon>Sordariomycetidae</taxon>
        <taxon>Sordariales</taxon>
        <taxon>Chaetomiaceae</taxon>
        <taxon>Parathielavia</taxon>
    </lineage>
</organism>
<dbReference type="InterPro" id="IPR015424">
    <property type="entry name" value="PyrdxlP-dep_Trfase"/>
</dbReference>
<comment type="similarity">
    <text evidence="1 3">Belongs to the class-III pyridoxal-phosphate-dependent aminotransferase family.</text>
</comment>
<dbReference type="InterPro" id="IPR015422">
    <property type="entry name" value="PyrdxlP-dep_Trfase_small"/>
</dbReference>
<proteinExistence type="inferred from homology"/>
<dbReference type="Pfam" id="PF00202">
    <property type="entry name" value="Aminotran_3"/>
    <property type="match status" value="1"/>
</dbReference>
<gene>
    <name evidence="5" type="ORF">N658DRAFT_413795</name>
</gene>
<evidence type="ECO:0000256" key="1">
    <source>
        <dbReference type="ARBA" id="ARBA00008954"/>
    </source>
</evidence>
<dbReference type="PANTHER" id="PTHR43094">
    <property type="entry name" value="AMINOTRANSFERASE"/>
    <property type="match status" value="1"/>
</dbReference>
<dbReference type="Gene3D" id="3.90.1150.10">
    <property type="entry name" value="Aspartate Aminotransferase, domain 1"/>
    <property type="match status" value="1"/>
</dbReference>
<keyword evidence="5" id="KW-0808">Transferase</keyword>
<evidence type="ECO:0000313" key="6">
    <source>
        <dbReference type="Proteomes" id="UP001305647"/>
    </source>
</evidence>
<sequence>MGQLISCSSKPSRQMLPRKAEGDMADSSSDLSQPPSHSDGLPVLKMAKGHYWYPADGPRILDACGGAGVACLGHGRRDVIKAVNAQMEAYTYASYAHFKCKPVEELSDWLIKSTNGKMEKAYIMCSGSEAMEAALKLTIEYFGWVGQPQRTNFIARHESYHGTTLGALSISGHHTRREPFHALLCPPNNNNNNNNSNNNSSSSSSNFHHIPACHPYRQRLTPSESDAAFVARKRAELEAAFARLGPSTVAAVVLEPVVGAALGCSPPVPGYLAAVKAVCRRHGALLVYDEVMCGMGRVGGGGVHAWQSLGEDDYEGDEDDDEGVVVPDLQAVAKGFAGGYQPASALLVGGRVARFMEREGRVFTHGHTYQNHPVVAAAALQVQRAVEREGLVGNVTAQGELLGRLLRERLGQHPNVGDVRGKGLFWGVEFVKNKVTKEPFEPGLKVAERVHTRAVREWRVLVYHGQGCAGRGRGDHIMIMPAYTVSSKLVAKIVERVACAVEEVFREL</sequence>
<dbReference type="GO" id="GO:0008483">
    <property type="term" value="F:transaminase activity"/>
    <property type="evidence" value="ECO:0007669"/>
    <property type="project" value="InterPro"/>
</dbReference>
<feature type="compositionally biased region" description="Low complexity" evidence="4">
    <location>
        <begin position="26"/>
        <end position="39"/>
    </location>
</feature>
<evidence type="ECO:0000256" key="4">
    <source>
        <dbReference type="SAM" id="MobiDB-lite"/>
    </source>
</evidence>